<evidence type="ECO:0000256" key="3">
    <source>
        <dbReference type="ARBA" id="ARBA00022612"/>
    </source>
</evidence>
<evidence type="ECO:0000256" key="9">
    <source>
        <dbReference type="ARBA" id="ARBA00022759"/>
    </source>
</evidence>
<keyword evidence="8" id="KW-0547">Nucleotide-binding</keyword>
<dbReference type="GO" id="GO:0005524">
    <property type="term" value="F:ATP binding"/>
    <property type="evidence" value="ECO:0007669"/>
    <property type="project" value="UniProtKB-KW"/>
</dbReference>
<dbReference type="GO" id="GO:0008233">
    <property type="term" value="F:peptidase activity"/>
    <property type="evidence" value="ECO:0007669"/>
    <property type="project" value="UniProtKB-KW"/>
</dbReference>
<keyword evidence="10" id="KW-0378">Hydrolase</keyword>
<keyword evidence="2" id="KW-0815">Transposition</keyword>
<dbReference type="InterPro" id="IPR001584">
    <property type="entry name" value="Integrase_cat-core"/>
</dbReference>
<dbReference type="AlphaFoldDB" id="A0AAI8VPD9"/>
<keyword evidence="16" id="KW-0808">Transferase</keyword>
<keyword evidence="17" id="KW-0917">Virion maturation</keyword>
<evidence type="ECO:0000259" key="23">
    <source>
        <dbReference type="PROSITE" id="PS50994"/>
    </source>
</evidence>
<dbReference type="EMBL" id="CAUWAG010000012">
    <property type="protein sequence ID" value="CAJ2508665.1"/>
    <property type="molecule type" value="Genomic_DNA"/>
</dbReference>
<dbReference type="PANTHER" id="PTHR42648:SF11">
    <property type="entry name" value="TRANSPOSON TY4-P GAG-POL POLYPROTEIN"/>
    <property type="match status" value="1"/>
</dbReference>
<evidence type="ECO:0000256" key="13">
    <source>
        <dbReference type="ARBA" id="ARBA00022884"/>
    </source>
</evidence>
<reference evidence="24" key="1">
    <citation type="submission" date="2023-10" db="EMBL/GenBank/DDBJ databases">
        <authorList>
            <person name="Hackl T."/>
        </authorList>
    </citation>
    <scope>NUCLEOTIDE SEQUENCE</scope>
</reference>
<dbReference type="Proteomes" id="UP001295740">
    <property type="component" value="Unassembled WGS sequence"/>
</dbReference>
<evidence type="ECO:0000256" key="1">
    <source>
        <dbReference type="ARBA" id="ARBA00002180"/>
    </source>
</evidence>
<dbReference type="SUPFAM" id="SSF53098">
    <property type="entry name" value="Ribonuclease H-like"/>
    <property type="match status" value="1"/>
</dbReference>
<dbReference type="GO" id="GO:0005634">
    <property type="term" value="C:nucleus"/>
    <property type="evidence" value="ECO:0007669"/>
    <property type="project" value="UniProtKB-ARBA"/>
</dbReference>
<dbReference type="GO" id="GO:0004519">
    <property type="term" value="F:endonuclease activity"/>
    <property type="evidence" value="ECO:0007669"/>
    <property type="project" value="UniProtKB-KW"/>
</dbReference>
<dbReference type="GO" id="GO:0003677">
    <property type="term" value="F:DNA binding"/>
    <property type="evidence" value="ECO:0007669"/>
    <property type="project" value="UniProtKB-KW"/>
</dbReference>
<evidence type="ECO:0000256" key="8">
    <source>
        <dbReference type="ARBA" id="ARBA00022741"/>
    </source>
</evidence>
<evidence type="ECO:0000256" key="21">
    <source>
        <dbReference type="ARBA" id="ARBA00049244"/>
    </source>
</evidence>
<evidence type="ECO:0000256" key="12">
    <source>
        <dbReference type="ARBA" id="ARBA00022842"/>
    </source>
</evidence>
<dbReference type="GO" id="GO:0003964">
    <property type="term" value="F:RNA-directed DNA polymerase activity"/>
    <property type="evidence" value="ECO:0007669"/>
    <property type="project" value="UniProtKB-KW"/>
</dbReference>
<dbReference type="GO" id="GO:0003887">
    <property type="term" value="F:DNA-directed DNA polymerase activity"/>
    <property type="evidence" value="ECO:0007669"/>
    <property type="project" value="UniProtKB-KW"/>
</dbReference>
<keyword evidence="15" id="KW-0695">RNA-directed DNA polymerase</keyword>
<keyword evidence="25" id="KW-1185">Reference proteome</keyword>
<sequence length="736" mass="82425">MSNPLQLPPIPVLLGDSNLKTWNRSLKDSAQASGLWKYFTQVITPDQEDPASLSINRAKARALMGASLVKVEDELVAAGWDINNEEDPKAIYDLVIKTIPRQSENNLPELFYELISAKIETGTPLAQWNTRFHLTLGRVKALGIDLGDKGAILLTLKAVKDRYPQWHAFLERDNNKGILTWKDLQTEVTRKCHEESNSKDLAFASHARNPPHNRSQQAQQQKGSDTANQPKRTYCQTCQYSHKPDLPFHQACGRHHTGGDDSCYLLHPELKPKWEKAGGKQTTPPGEGHASKASLNVGSSLVNYTNHQVSWMAVSSSLHKDTIAVDSCCNGTMFNDKKWFHQYRDLDEPILFGASDGNSAEAVGIGAIQFQAKRSDGGITNFILDNVVFCPTAPCNLLSEHHLATVDILRGSWGEPLRMRQNRQEAARLTYTTGIPVLDIVNVPEDAKPVSLVAINLGVIHRRFMHANFERVRIACEKEGLKLKMPEDTHCPACMTGKSCQQVRRIPATPATCPLQVLYMDTLYHQPTGLTGYLYSVHFTDSYSSYRWILFARSKDEICAKIITFLKTLQVQTKLTLQILFSDNGREFLGNDGQLKSYLAGNGTKYERTVPGTPAQHGRAEKTGDIIMTPARCAILASKLPESLWPWAEECSTELANLLPTRANPGSESPHQRLCTYLQLNDEASAQHLLHLRTWGSLAYVHINKKKRQQSAKVRARARKGYLVGYRDRRAKIYKI</sequence>
<evidence type="ECO:0000256" key="22">
    <source>
        <dbReference type="SAM" id="MobiDB-lite"/>
    </source>
</evidence>
<evidence type="ECO:0000256" key="4">
    <source>
        <dbReference type="ARBA" id="ARBA00022670"/>
    </source>
</evidence>
<evidence type="ECO:0000256" key="20">
    <source>
        <dbReference type="ARBA" id="ARBA00048173"/>
    </source>
</evidence>
<dbReference type="InterPro" id="IPR039537">
    <property type="entry name" value="Retrotran_Ty1/copia-like"/>
</dbReference>
<dbReference type="Gene3D" id="3.30.420.10">
    <property type="entry name" value="Ribonuclease H-like superfamily/Ribonuclease H"/>
    <property type="match status" value="1"/>
</dbReference>
<evidence type="ECO:0000256" key="19">
    <source>
        <dbReference type="ARBA" id="ARBA00023172"/>
    </source>
</evidence>
<evidence type="ECO:0000256" key="16">
    <source>
        <dbReference type="ARBA" id="ARBA00022932"/>
    </source>
</evidence>
<proteinExistence type="predicted"/>
<evidence type="ECO:0000256" key="14">
    <source>
        <dbReference type="ARBA" id="ARBA00022908"/>
    </source>
</evidence>
<dbReference type="GO" id="GO:0015074">
    <property type="term" value="P:DNA integration"/>
    <property type="evidence" value="ECO:0007669"/>
    <property type="project" value="UniProtKB-KW"/>
</dbReference>
<keyword evidence="9" id="KW-0255">Endonuclease</keyword>
<keyword evidence="16" id="KW-0239">DNA-directed DNA polymerase</keyword>
<keyword evidence="12" id="KW-0460">Magnesium</keyword>
<feature type="domain" description="Integrase catalytic" evidence="23">
    <location>
        <begin position="510"/>
        <end position="678"/>
    </location>
</feature>
<evidence type="ECO:0000256" key="7">
    <source>
        <dbReference type="ARBA" id="ARBA00022723"/>
    </source>
</evidence>
<dbReference type="InterPro" id="IPR036397">
    <property type="entry name" value="RNaseH_sf"/>
</dbReference>
<dbReference type="GO" id="GO:0006310">
    <property type="term" value="P:DNA recombination"/>
    <property type="evidence" value="ECO:0007669"/>
    <property type="project" value="UniProtKB-KW"/>
</dbReference>
<keyword evidence="18" id="KW-0238">DNA-binding</keyword>
<feature type="compositionally biased region" description="Polar residues" evidence="22">
    <location>
        <begin position="212"/>
        <end position="230"/>
    </location>
</feature>
<evidence type="ECO:0000256" key="15">
    <source>
        <dbReference type="ARBA" id="ARBA00022918"/>
    </source>
</evidence>
<name>A0AAI8VPD9_9PEZI</name>
<comment type="caution">
    <text evidence="24">The sequence shown here is derived from an EMBL/GenBank/DDBJ whole genome shotgun (WGS) entry which is preliminary data.</text>
</comment>
<dbReference type="InterPro" id="IPR054722">
    <property type="entry name" value="PolX-like_BBD"/>
</dbReference>
<keyword evidence="6" id="KW-0540">Nuclease</keyword>
<gene>
    <name evidence="24" type="ORF">KHLLAP_LOCUS9133</name>
</gene>
<evidence type="ECO:0000256" key="6">
    <source>
        <dbReference type="ARBA" id="ARBA00022722"/>
    </source>
</evidence>
<protein>
    <submittedName>
        <fullName evidence="24">Uu.00g136910.m01.CDS01</fullName>
    </submittedName>
</protein>
<evidence type="ECO:0000313" key="25">
    <source>
        <dbReference type="Proteomes" id="UP001295740"/>
    </source>
</evidence>
<dbReference type="PROSITE" id="PS50994">
    <property type="entry name" value="INTEGRASE"/>
    <property type="match status" value="1"/>
</dbReference>
<keyword evidence="3" id="KW-1188">Viral release from host cell</keyword>
<dbReference type="Pfam" id="PF22936">
    <property type="entry name" value="Pol_BBD"/>
    <property type="match status" value="1"/>
</dbReference>
<dbReference type="GO" id="GO:0046872">
    <property type="term" value="F:metal ion binding"/>
    <property type="evidence" value="ECO:0007669"/>
    <property type="project" value="UniProtKB-KW"/>
</dbReference>
<evidence type="ECO:0000256" key="11">
    <source>
        <dbReference type="ARBA" id="ARBA00022840"/>
    </source>
</evidence>
<keyword evidence="13" id="KW-0694">RNA-binding</keyword>
<evidence type="ECO:0000256" key="17">
    <source>
        <dbReference type="ARBA" id="ARBA00023113"/>
    </source>
</evidence>
<keyword evidence="4" id="KW-0645">Protease</keyword>
<dbReference type="GO" id="GO:0032196">
    <property type="term" value="P:transposition"/>
    <property type="evidence" value="ECO:0007669"/>
    <property type="project" value="UniProtKB-KW"/>
</dbReference>
<accession>A0AAI8VPD9</accession>
<feature type="region of interest" description="Disordered" evidence="22">
    <location>
        <begin position="204"/>
        <end position="230"/>
    </location>
</feature>
<evidence type="ECO:0000313" key="24">
    <source>
        <dbReference type="EMBL" id="CAJ2508665.1"/>
    </source>
</evidence>
<dbReference type="GO" id="GO:0003723">
    <property type="term" value="F:RNA binding"/>
    <property type="evidence" value="ECO:0007669"/>
    <property type="project" value="UniProtKB-KW"/>
</dbReference>
<dbReference type="InterPro" id="IPR012337">
    <property type="entry name" value="RNaseH-like_sf"/>
</dbReference>
<evidence type="ECO:0000256" key="10">
    <source>
        <dbReference type="ARBA" id="ARBA00022801"/>
    </source>
</evidence>
<evidence type="ECO:0000256" key="5">
    <source>
        <dbReference type="ARBA" id="ARBA00022695"/>
    </source>
</evidence>
<dbReference type="GO" id="GO:0006508">
    <property type="term" value="P:proteolysis"/>
    <property type="evidence" value="ECO:0007669"/>
    <property type="project" value="UniProtKB-KW"/>
</dbReference>
<evidence type="ECO:0000256" key="2">
    <source>
        <dbReference type="ARBA" id="ARBA00022578"/>
    </source>
</evidence>
<organism evidence="24 25">
    <name type="scientific">Anthostomella pinea</name>
    <dbReference type="NCBI Taxonomy" id="933095"/>
    <lineage>
        <taxon>Eukaryota</taxon>
        <taxon>Fungi</taxon>
        <taxon>Dikarya</taxon>
        <taxon>Ascomycota</taxon>
        <taxon>Pezizomycotina</taxon>
        <taxon>Sordariomycetes</taxon>
        <taxon>Xylariomycetidae</taxon>
        <taxon>Xylariales</taxon>
        <taxon>Xylariaceae</taxon>
        <taxon>Anthostomella</taxon>
    </lineage>
</organism>
<comment type="catalytic activity">
    <reaction evidence="21">
        <text>DNA(n) + a 2'-deoxyribonucleoside 5'-triphosphate = DNA(n+1) + diphosphate</text>
        <dbReference type="Rhea" id="RHEA:22508"/>
        <dbReference type="Rhea" id="RHEA-COMP:17339"/>
        <dbReference type="Rhea" id="RHEA-COMP:17340"/>
        <dbReference type="ChEBI" id="CHEBI:33019"/>
        <dbReference type="ChEBI" id="CHEBI:61560"/>
        <dbReference type="ChEBI" id="CHEBI:173112"/>
        <dbReference type="EC" id="2.7.7.7"/>
    </reaction>
</comment>
<comment type="catalytic activity">
    <reaction evidence="20">
        <text>DNA(n) + a 2'-deoxyribonucleoside 5'-triphosphate = DNA(n+1) + diphosphate</text>
        <dbReference type="Rhea" id="RHEA:22508"/>
        <dbReference type="Rhea" id="RHEA-COMP:17339"/>
        <dbReference type="Rhea" id="RHEA-COMP:17340"/>
        <dbReference type="ChEBI" id="CHEBI:33019"/>
        <dbReference type="ChEBI" id="CHEBI:61560"/>
        <dbReference type="ChEBI" id="CHEBI:173112"/>
        <dbReference type="EC" id="2.7.7.49"/>
    </reaction>
</comment>
<keyword evidence="7" id="KW-0479">Metal-binding</keyword>
<keyword evidence="5" id="KW-0548">Nucleotidyltransferase</keyword>
<keyword evidence="11" id="KW-0067">ATP-binding</keyword>
<keyword evidence="19" id="KW-0233">DNA recombination</keyword>
<evidence type="ECO:0000256" key="18">
    <source>
        <dbReference type="ARBA" id="ARBA00023125"/>
    </source>
</evidence>
<keyword evidence="14" id="KW-0229">DNA integration</keyword>
<comment type="function">
    <text evidence="1">The aspartyl protease (PR) mediates the proteolytic cleavages of the Gag and Gag-Pol polyproteins after assembly of the VLP.</text>
</comment>
<dbReference type="PANTHER" id="PTHR42648">
    <property type="entry name" value="TRANSPOSASE, PUTATIVE-RELATED"/>
    <property type="match status" value="1"/>
</dbReference>